<evidence type="ECO:0000313" key="5">
    <source>
        <dbReference type="Proteomes" id="UP000005307"/>
    </source>
</evidence>
<feature type="compositionally biased region" description="Low complexity" evidence="2">
    <location>
        <begin position="15"/>
        <end position="39"/>
    </location>
</feature>
<feature type="compositionally biased region" description="Basic residues" evidence="2">
    <location>
        <begin position="1"/>
        <end position="14"/>
    </location>
</feature>
<evidence type="ECO:0000313" key="4">
    <source>
        <dbReference type="EMBL" id="AGI66532.1"/>
    </source>
</evidence>
<dbReference type="STRING" id="391626.OAN307_c08090"/>
<feature type="region of interest" description="Disordered" evidence="2">
    <location>
        <begin position="1"/>
        <end position="47"/>
    </location>
</feature>
<dbReference type="GO" id="GO:0004713">
    <property type="term" value="F:protein tyrosine kinase activity"/>
    <property type="evidence" value="ECO:0007669"/>
    <property type="project" value="TreeGrafter"/>
</dbReference>
<feature type="transmembrane region" description="Helical" evidence="3">
    <location>
        <begin position="532"/>
        <end position="552"/>
    </location>
</feature>
<feature type="coiled-coil region" evidence="1">
    <location>
        <begin position="374"/>
        <end position="431"/>
    </location>
</feature>
<dbReference type="HOGENOM" id="CLU_040412_0_0_5"/>
<gene>
    <name evidence="4" type="ORF">OAN307_c08090</name>
</gene>
<keyword evidence="5" id="KW-1185">Reference proteome</keyword>
<accession>M9R2S8</accession>
<keyword evidence="3" id="KW-0812">Transmembrane</keyword>
<dbReference type="EMBL" id="CP003740">
    <property type="protein sequence ID" value="AGI66532.1"/>
    <property type="molecule type" value="Genomic_DNA"/>
</dbReference>
<dbReference type="PANTHER" id="PTHR32309:SF13">
    <property type="entry name" value="FERRIC ENTEROBACTIN TRANSPORT PROTEIN FEPE"/>
    <property type="match status" value="1"/>
</dbReference>
<keyword evidence="1" id="KW-0175">Coiled coil</keyword>
<evidence type="ECO:0000256" key="3">
    <source>
        <dbReference type="SAM" id="Phobius"/>
    </source>
</evidence>
<keyword evidence="3" id="KW-1133">Transmembrane helix</keyword>
<dbReference type="RefSeq" id="WP_015498576.1">
    <property type="nucleotide sequence ID" value="NC_020911.1"/>
</dbReference>
<sequence>MTTKPKAQRFRIRRSSSTANTAAAAPSPTPLQAAPAPTSGQPSSHGAAIAMPSAVSGAVDSPATVSSENDIDAIRQEGLTGRQLRMARRVAQKNGLAVTSDFDAVRKLRKQGVDPFQRANVLDLVTPNDGQTKLAAGQMQAATAKMSPEQAKVQLPQTVQRKQTLPSTKVGADDNTADRRAGEIRRIQKDIARRRRRNIAALMGRLAMFVFLPTIAAGYYFYVIATPMYGTHSQMVIKQAESSGGGGLGSLFQGTGLATQTDSTTVQSYMTSLEAFIRLDAEHGFTEHFSDPDIDSIQRLASDASRDDAYNVFLNHIQIGYDPTEGFLKMEVIAADPAKSQEFSEALISYAEEQINLQTQRVRQDQMAGAQETYATAETRRVAALDELVRIQEEVQQTDPLAQSAALQQRITTLEIRLDDERLNLASLLENRRPNEASVNAGESEIGRLEDQIALMRGELSGGNGGSLVSNNARLRQAEENYVFQVTNVQATLMQMDTARIEATRQSLYLTISVPPIAPDTASYPKAFENTVLAFLIFSGVYLMISLTVSILREQVSS</sequence>
<proteinExistence type="predicted"/>
<reference evidence="4 5" key="1">
    <citation type="journal article" date="2013" name="PLoS ONE">
        <title>Poles Apart: Arctic and Antarctic Octadecabacter strains Share High Genome Plasticity and a New Type of Xanthorhodopsin.</title>
        <authorList>
            <person name="Vollmers J."/>
            <person name="Voget S."/>
            <person name="Dietrich S."/>
            <person name="Gollnow K."/>
            <person name="Smits M."/>
            <person name="Meyer K."/>
            <person name="Brinkhoff T."/>
            <person name="Simon M."/>
            <person name="Daniel R."/>
        </authorList>
    </citation>
    <scope>NUCLEOTIDE SEQUENCE [LARGE SCALE GENOMIC DNA]</scope>
    <source>
        <strain evidence="4 5">307</strain>
    </source>
</reference>
<protein>
    <submittedName>
        <fullName evidence="4">Putative polysaccharide export protein</fullName>
    </submittedName>
</protein>
<dbReference type="PANTHER" id="PTHR32309">
    <property type="entry name" value="TYROSINE-PROTEIN KINASE"/>
    <property type="match status" value="1"/>
</dbReference>
<dbReference type="InterPro" id="IPR050445">
    <property type="entry name" value="Bact_polysacc_biosynth/exp"/>
</dbReference>
<dbReference type="Proteomes" id="UP000005307">
    <property type="component" value="Chromosome"/>
</dbReference>
<name>M9R2S8_9RHOB</name>
<dbReference type="eggNOG" id="COG3524">
    <property type="taxonomic scope" value="Bacteria"/>
</dbReference>
<organism evidence="4 5">
    <name type="scientific">Octadecabacter antarcticus 307</name>
    <dbReference type="NCBI Taxonomy" id="391626"/>
    <lineage>
        <taxon>Bacteria</taxon>
        <taxon>Pseudomonadati</taxon>
        <taxon>Pseudomonadota</taxon>
        <taxon>Alphaproteobacteria</taxon>
        <taxon>Rhodobacterales</taxon>
        <taxon>Roseobacteraceae</taxon>
        <taxon>Octadecabacter</taxon>
    </lineage>
</organism>
<keyword evidence="3" id="KW-0472">Membrane</keyword>
<dbReference type="AlphaFoldDB" id="M9R2S8"/>
<dbReference type="GO" id="GO:0005886">
    <property type="term" value="C:plasma membrane"/>
    <property type="evidence" value="ECO:0007669"/>
    <property type="project" value="TreeGrafter"/>
</dbReference>
<evidence type="ECO:0000256" key="2">
    <source>
        <dbReference type="SAM" id="MobiDB-lite"/>
    </source>
</evidence>
<feature type="transmembrane region" description="Helical" evidence="3">
    <location>
        <begin position="199"/>
        <end position="222"/>
    </location>
</feature>
<dbReference type="KEGG" id="oat:OAN307_c08090"/>
<evidence type="ECO:0000256" key="1">
    <source>
        <dbReference type="SAM" id="Coils"/>
    </source>
</evidence>